<dbReference type="Pfam" id="PF13692">
    <property type="entry name" value="Glyco_trans_1_4"/>
    <property type="match status" value="1"/>
</dbReference>
<reference evidence="1 2" key="1">
    <citation type="submission" date="2016-10" db="EMBL/GenBank/DDBJ databases">
        <title>Actinomyces aegypiusis sp. nov., isolated from the Aegypius monachus in Qinghai Tibet Plateau China.</title>
        <authorList>
            <person name="Wang Y."/>
        </authorList>
    </citation>
    <scope>NUCLEOTIDE SEQUENCE [LARGE SCALE GENOMIC DNA]</scope>
    <source>
        <strain evidence="1 2">VUL4_3</strain>
    </source>
</reference>
<proteinExistence type="predicted"/>
<dbReference type="RefSeq" id="WP_071164765.1">
    <property type="nucleotide sequence ID" value="NZ_CP017812.1"/>
</dbReference>
<dbReference type="Gene3D" id="3.40.50.2000">
    <property type="entry name" value="Glycogen Phosphorylase B"/>
    <property type="match status" value="1"/>
</dbReference>
<dbReference type="OrthoDB" id="9801492at2"/>
<dbReference type="SUPFAM" id="SSF53756">
    <property type="entry name" value="UDP-Glycosyltransferase/glycogen phosphorylase"/>
    <property type="match status" value="1"/>
</dbReference>
<dbReference type="AlphaFoldDB" id="A0A1D9MLY2"/>
<sequence>MTTVVYHTPYPLNPNATAASGIRPVKMRQAFENLGCEVIDLTGDAKTRKQALKGLLQDLQAGRQIDLCYSESANIPNTLCEPKHYPPHPFLESRIFTALHQAGVPTGLFYRDVYWRFPDYEKAVGKPMATALRQLFQWDLGVYRRNVDRLFVPSLLMAENIPGYPLDQAVALPPGSQIRDTNTVTDGVRILYIGAVSAHYQNELLFQAVAQTPGVELVVCTTKESWAAVGDKFAKYLSDRVRVVHKSGDELNELYEWATICSVFMEPVDYWAFAQPMKVYEYLGAGKPMIASEGTMVSQFVSESGTGWTIPYEVSALTDLLERLRDNPDEIVQVANRVKNVRQDHTWEARAQLVIDTLTSLR</sequence>
<evidence type="ECO:0000313" key="2">
    <source>
        <dbReference type="Proteomes" id="UP000176288"/>
    </source>
</evidence>
<keyword evidence="2" id="KW-1185">Reference proteome</keyword>
<dbReference type="STRING" id="1912795.BK816_08450"/>
<evidence type="ECO:0000313" key="1">
    <source>
        <dbReference type="EMBL" id="AOZ73302.1"/>
    </source>
</evidence>
<protein>
    <submittedName>
        <fullName evidence="1">Uncharacterized protein</fullName>
    </submittedName>
</protein>
<dbReference type="KEGG" id="avu:BK816_08450"/>
<organism evidence="1 2">
    <name type="scientific">Boudabousia tangfeifanii</name>
    <dbReference type="NCBI Taxonomy" id="1912795"/>
    <lineage>
        <taxon>Bacteria</taxon>
        <taxon>Bacillati</taxon>
        <taxon>Actinomycetota</taxon>
        <taxon>Actinomycetes</taxon>
        <taxon>Actinomycetales</taxon>
        <taxon>Actinomycetaceae</taxon>
        <taxon>Boudabousia</taxon>
    </lineage>
</organism>
<name>A0A1D9MLY2_9ACTO</name>
<gene>
    <name evidence="1" type="ORF">BK816_08450</name>
</gene>
<dbReference type="Proteomes" id="UP000176288">
    <property type="component" value="Chromosome"/>
</dbReference>
<dbReference type="EMBL" id="CP017812">
    <property type="protein sequence ID" value="AOZ73302.1"/>
    <property type="molecule type" value="Genomic_DNA"/>
</dbReference>
<accession>A0A1D9MLY2</accession>